<proteinExistence type="predicted"/>
<dbReference type="Proteomes" id="UP000291144">
    <property type="component" value="Unassembled WGS sequence"/>
</dbReference>
<evidence type="ECO:0000313" key="3">
    <source>
        <dbReference type="Proteomes" id="UP000291144"/>
    </source>
</evidence>
<evidence type="ECO:0000313" key="2">
    <source>
        <dbReference type="EMBL" id="TCC56413.1"/>
    </source>
</evidence>
<sequence>MQLAVRLALAVSFAGLTAWLLVLRLWPAAAIWAVPTCGLATRVIVLIRLDRMGFFAAEDADRPSNAEANRQTSAVFMVQFVGWILVGVYSAATGFWMGLVLAVILAYISIAVFRMLRRRQPAGSMAAGPSSPDP</sequence>
<keyword evidence="1" id="KW-0472">Membrane</keyword>
<gene>
    <name evidence="2" type="ORF">E0H73_32520</name>
</gene>
<protein>
    <submittedName>
        <fullName evidence="2">Uncharacterized protein</fullName>
    </submittedName>
</protein>
<accession>A0A4R0K8A9</accession>
<feature type="transmembrane region" description="Helical" evidence="1">
    <location>
        <begin position="70"/>
        <end position="89"/>
    </location>
</feature>
<name>A0A4R0K8A9_9ACTN</name>
<keyword evidence="1" id="KW-1133">Transmembrane helix</keyword>
<feature type="transmembrane region" description="Helical" evidence="1">
    <location>
        <begin position="95"/>
        <end position="116"/>
    </location>
</feature>
<feature type="transmembrane region" description="Helical" evidence="1">
    <location>
        <begin position="7"/>
        <end position="23"/>
    </location>
</feature>
<organism evidence="2 3">
    <name type="scientific">Kribbella pittospori</name>
    <dbReference type="NCBI Taxonomy" id="722689"/>
    <lineage>
        <taxon>Bacteria</taxon>
        <taxon>Bacillati</taxon>
        <taxon>Actinomycetota</taxon>
        <taxon>Actinomycetes</taxon>
        <taxon>Propionibacteriales</taxon>
        <taxon>Kribbellaceae</taxon>
        <taxon>Kribbella</taxon>
    </lineage>
</organism>
<keyword evidence="3" id="KW-1185">Reference proteome</keyword>
<keyword evidence="1" id="KW-0812">Transmembrane</keyword>
<dbReference type="AlphaFoldDB" id="A0A4R0K8A9"/>
<feature type="transmembrane region" description="Helical" evidence="1">
    <location>
        <begin position="29"/>
        <end position="49"/>
    </location>
</feature>
<dbReference type="EMBL" id="SJKB01000012">
    <property type="protein sequence ID" value="TCC56413.1"/>
    <property type="molecule type" value="Genomic_DNA"/>
</dbReference>
<comment type="caution">
    <text evidence="2">The sequence shown here is derived from an EMBL/GenBank/DDBJ whole genome shotgun (WGS) entry which is preliminary data.</text>
</comment>
<evidence type="ECO:0000256" key="1">
    <source>
        <dbReference type="SAM" id="Phobius"/>
    </source>
</evidence>
<reference evidence="2 3" key="1">
    <citation type="submission" date="2019-02" db="EMBL/GenBank/DDBJ databases">
        <title>Kribbella capetownensis sp. nov. and Kribbella speibonae sp. nov., isolated from soil.</title>
        <authorList>
            <person name="Curtis S.M."/>
            <person name="Norton I."/>
            <person name="Everest G.J."/>
            <person name="Meyers P.R."/>
        </authorList>
    </citation>
    <scope>NUCLEOTIDE SEQUENCE [LARGE SCALE GENOMIC DNA]</scope>
    <source>
        <strain evidence="2 3">NRRL B-24813</strain>
    </source>
</reference>
<dbReference type="RefSeq" id="WP_131362816.1">
    <property type="nucleotide sequence ID" value="NZ_SJKB01000012.1"/>
</dbReference>